<organism evidence="5 6">
    <name type="scientific">Pseudomonas typographi</name>
    <dbReference type="NCBI Taxonomy" id="2715964"/>
    <lineage>
        <taxon>Bacteria</taxon>
        <taxon>Pseudomonadati</taxon>
        <taxon>Pseudomonadota</taxon>
        <taxon>Gammaproteobacteria</taxon>
        <taxon>Pseudomonadales</taxon>
        <taxon>Pseudomonadaceae</taxon>
        <taxon>Pseudomonas</taxon>
    </lineage>
</organism>
<sequence>MTDHDSLRAPSAAALDQAMDWLIVLQSPSPEQCQQFDAWLAQHPSHADAYAKASALWHGEVVGEVARAIERQQPRRHRATRRPRLIPLAAVALLVLAVALTTHLPLRLKADYLTGAGERHRVQLQDGSQVLLNTESALSGRLEGGVQTASLYQGEAWFDVPDHPLPLELRAGPLQASVRDSAFAVRYLDGQAQVQVARGNLDLQNGRQRRHLGAGDAVALGPAGFGPTTRLNPDQDLAWVRGRLVFENRPLKQVLAELSRYYPGWIVSPNARLGNMAVTGNYKLDDPLAVIRSLAHVTQARLREFPALVIIN</sequence>
<dbReference type="Pfam" id="PF16220">
    <property type="entry name" value="DUF4880"/>
    <property type="match status" value="1"/>
</dbReference>
<comment type="caution">
    <text evidence="5">The sequence shown here is derived from an EMBL/GenBank/DDBJ whole genome shotgun (WGS) entry which is preliminary data.</text>
</comment>
<protein>
    <submittedName>
        <fullName evidence="5">DUF4880 domain-containing protein</fullName>
    </submittedName>
</protein>
<dbReference type="InterPro" id="IPR012373">
    <property type="entry name" value="Ferrdict_sens_TM"/>
</dbReference>
<evidence type="ECO:0000259" key="4">
    <source>
        <dbReference type="Pfam" id="PF16344"/>
    </source>
</evidence>
<accession>A0ABR7YXD7</accession>
<dbReference type="RefSeq" id="WP_190417618.1">
    <property type="nucleotide sequence ID" value="NZ_JAAOCA010000004.1"/>
</dbReference>
<keyword evidence="1" id="KW-1133">Transmembrane helix</keyword>
<evidence type="ECO:0000256" key="1">
    <source>
        <dbReference type="SAM" id="Phobius"/>
    </source>
</evidence>
<evidence type="ECO:0000259" key="3">
    <source>
        <dbReference type="Pfam" id="PF16220"/>
    </source>
</evidence>
<gene>
    <name evidence="5" type="ORF">HAQ05_03940</name>
</gene>
<dbReference type="InterPro" id="IPR032623">
    <property type="entry name" value="FecR_N"/>
</dbReference>
<dbReference type="EMBL" id="JAAOCA010000004">
    <property type="protein sequence ID" value="MBD1597868.1"/>
    <property type="molecule type" value="Genomic_DNA"/>
</dbReference>
<feature type="domain" description="FecR N-terminal" evidence="3">
    <location>
        <begin position="16"/>
        <end position="56"/>
    </location>
</feature>
<dbReference type="InterPro" id="IPR006860">
    <property type="entry name" value="FecR"/>
</dbReference>
<feature type="transmembrane region" description="Helical" evidence="1">
    <location>
        <begin position="85"/>
        <end position="106"/>
    </location>
</feature>
<reference evidence="5 6" key="1">
    <citation type="journal article" date="2020" name="Insects">
        <title>Bacteria Belonging to Pseudomonas typographi sp. nov. from the Bark Beetle Ips typographus Have Genomic Potential to Aid in the Host Ecology.</title>
        <authorList>
            <person name="Peral-Aranega E."/>
            <person name="Saati-Santamaria Z."/>
            <person name="Kolarik M."/>
            <person name="Rivas R."/>
            <person name="Garcia-Fraile P."/>
        </authorList>
    </citation>
    <scope>NUCLEOTIDE SEQUENCE [LARGE SCALE GENOMIC DNA]</scope>
    <source>
        <strain evidence="5 6">CA3A</strain>
    </source>
</reference>
<dbReference type="PIRSF" id="PIRSF018266">
    <property type="entry name" value="FecR"/>
    <property type="match status" value="1"/>
</dbReference>
<dbReference type="Pfam" id="PF04773">
    <property type="entry name" value="FecR"/>
    <property type="match status" value="1"/>
</dbReference>
<keyword evidence="1" id="KW-0812">Transmembrane</keyword>
<dbReference type="Gene3D" id="3.55.50.30">
    <property type="match status" value="1"/>
</dbReference>
<dbReference type="PANTHER" id="PTHR30273:SF2">
    <property type="entry name" value="PROTEIN FECR"/>
    <property type="match status" value="1"/>
</dbReference>
<keyword evidence="6" id="KW-1185">Reference proteome</keyword>
<name>A0ABR7YXD7_9PSED</name>
<dbReference type="PANTHER" id="PTHR30273">
    <property type="entry name" value="PERIPLASMIC SIGNAL SENSOR AND SIGMA FACTOR ACTIVATOR FECR-RELATED"/>
    <property type="match status" value="1"/>
</dbReference>
<evidence type="ECO:0000313" key="5">
    <source>
        <dbReference type="EMBL" id="MBD1597868.1"/>
    </source>
</evidence>
<evidence type="ECO:0000313" key="6">
    <source>
        <dbReference type="Proteomes" id="UP000805841"/>
    </source>
</evidence>
<evidence type="ECO:0000259" key="2">
    <source>
        <dbReference type="Pfam" id="PF04773"/>
    </source>
</evidence>
<feature type="domain" description="FecR protein" evidence="2">
    <location>
        <begin position="111"/>
        <end position="200"/>
    </location>
</feature>
<dbReference type="Pfam" id="PF16344">
    <property type="entry name" value="FecR_C"/>
    <property type="match status" value="1"/>
</dbReference>
<dbReference type="Gene3D" id="2.60.120.1440">
    <property type="match status" value="1"/>
</dbReference>
<dbReference type="Proteomes" id="UP000805841">
    <property type="component" value="Unassembled WGS sequence"/>
</dbReference>
<keyword evidence="1" id="KW-0472">Membrane</keyword>
<dbReference type="InterPro" id="IPR032508">
    <property type="entry name" value="FecR_C"/>
</dbReference>
<feature type="domain" description="Protein FecR C-terminal" evidence="4">
    <location>
        <begin position="243"/>
        <end position="292"/>
    </location>
</feature>
<proteinExistence type="predicted"/>